<dbReference type="InterPro" id="IPR004088">
    <property type="entry name" value="KH_dom_type_1"/>
</dbReference>
<dbReference type="Proteomes" id="UP000664859">
    <property type="component" value="Unassembled WGS sequence"/>
</dbReference>
<dbReference type="Pfam" id="PF00013">
    <property type="entry name" value="KH_1"/>
    <property type="match status" value="3"/>
</dbReference>
<dbReference type="EMBL" id="JAFCMP010000028">
    <property type="protein sequence ID" value="KAG5190762.1"/>
    <property type="molecule type" value="Genomic_DNA"/>
</dbReference>
<feature type="compositionally biased region" description="Polar residues" evidence="3">
    <location>
        <begin position="26"/>
        <end position="36"/>
    </location>
</feature>
<sequence length="748" mass="76670">MDRQRRHESLPVSAEMAASSGGGGVQQWSDSDSPSMNLGVMGASHDSFMRSGGGGGGDAGDAADLAAAVSAQLSLGPPTRGQLLPASAGGGGGAASPPQFVAALGSTAAMLGGSSGAAAAALSSSSSATTYSPELSLAGRGPAHGGSGWLGGGGFGSEGPSSKEAAGDSLVHTQLGSFAFNSVHKRAVAYMPVRQHSSVRRLILMAVLSRNSSQRSDDCRAVLTGNASRCSANGGKAQRQCSQRSVTCTAALSNSSTGGSRGQPACAIKLLVSNNMAGGLIGKAGATIQSLQAQTGALVNVSSSACLPGILDRVVLISGDAAPVKMAVALVLHTVHDHARDRDATEPAPLAIAAALNEQEITQRLLIPAAAGGLVIGWRGSGVQALSSASGARVSLSHKRNPASAERVMTIHGALGACRLCIDMLLDVLRREPAMSRYLNLSVDPPQLQQGDAPAAGAPSSAAQQQQQQSQELADVATWVGGGVEGEHTISPVASAAPLTMHQSPTLHHHVPPQHVLELPVQQAAAHPQHLMSAAAAAPLLQHPSLLAGHHVLDRQQQAAAAALHLQQQQAATLQQHVAAQQQQQQHLVTPAAPVGYYPGGGMMVGMPVLAPVVPQMPMPMVQHPDVSAVATTIMVSIPDALIGVILGRGGVTVNELQMITGARISVSRRGNALPGTTDRVVTITGSAAAAHAAQYMMMHRVQEACAQRMMQVMLSFPLKFLLLKFMMMHRVQKACAQRMMQVMLSTP</sequence>
<evidence type="ECO:0000256" key="3">
    <source>
        <dbReference type="SAM" id="MobiDB-lite"/>
    </source>
</evidence>
<dbReference type="SUPFAM" id="SSF54791">
    <property type="entry name" value="Eukaryotic type KH-domain (KH-domain type I)"/>
    <property type="match status" value="3"/>
</dbReference>
<feature type="domain" description="K Homology" evidence="4">
    <location>
        <begin position="630"/>
        <end position="703"/>
    </location>
</feature>
<proteinExistence type="predicted"/>
<dbReference type="SMART" id="SM00322">
    <property type="entry name" value="KH"/>
    <property type="match status" value="3"/>
</dbReference>
<gene>
    <name evidence="5" type="ORF">JKP88DRAFT_251982</name>
</gene>
<dbReference type="Gene3D" id="3.30.1370.10">
    <property type="entry name" value="K Homology domain, type 1"/>
    <property type="match status" value="3"/>
</dbReference>
<dbReference type="AlphaFoldDB" id="A0A835ZEM4"/>
<feature type="domain" description="K Homology" evidence="4">
    <location>
        <begin position="359"/>
        <end position="430"/>
    </location>
</feature>
<feature type="region of interest" description="Disordered" evidence="3">
    <location>
        <begin position="1"/>
        <end position="59"/>
    </location>
</feature>
<accession>A0A835ZEM4</accession>
<dbReference type="GO" id="GO:0003723">
    <property type="term" value="F:RNA binding"/>
    <property type="evidence" value="ECO:0007669"/>
    <property type="project" value="UniProtKB-UniRule"/>
</dbReference>
<keyword evidence="1" id="KW-0677">Repeat</keyword>
<feature type="domain" description="K Homology" evidence="4">
    <location>
        <begin position="264"/>
        <end position="336"/>
    </location>
</feature>
<dbReference type="PROSITE" id="PS50084">
    <property type="entry name" value="KH_TYPE_1"/>
    <property type="match status" value="3"/>
</dbReference>
<evidence type="ECO:0000313" key="6">
    <source>
        <dbReference type="Proteomes" id="UP000664859"/>
    </source>
</evidence>
<protein>
    <recommendedName>
        <fullName evidence="4">K Homology domain-containing protein</fullName>
    </recommendedName>
</protein>
<evidence type="ECO:0000313" key="5">
    <source>
        <dbReference type="EMBL" id="KAG5190762.1"/>
    </source>
</evidence>
<dbReference type="InterPro" id="IPR036612">
    <property type="entry name" value="KH_dom_type_1_sf"/>
</dbReference>
<evidence type="ECO:0000256" key="2">
    <source>
        <dbReference type="PROSITE-ProRule" id="PRU00117"/>
    </source>
</evidence>
<feature type="region of interest" description="Disordered" evidence="3">
    <location>
        <begin position="444"/>
        <end position="474"/>
    </location>
</feature>
<dbReference type="PANTHER" id="PTHR10288">
    <property type="entry name" value="KH DOMAIN CONTAINING RNA BINDING PROTEIN"/>
    <property type="match status" value="1"/>
</dbReference>
<name>A0A835ZEM4_9STRA</name>
<keyword evidence="6" id="KW-1185">Reference proteome</keyword>
<evidence type="ECO:0000256" key="1">
    <source>
        <dbReference type="ARBA" id="ARBA00022737"/>
    </source>
</evidence>
<comment type="caution">
    <text evidence="5">The sequence shown here is derived from an EMBL/GenBank/DDBJ whole genome shotgun (WGS) entry which is preliminary data.</text>
</comment>
<dbReference type="OrthoDB" id="199793at2759"/>
<organism evidence="5 6">
    <name type="scientific">Tribonema minus</name>
    <dbReference type="NCBI Taxonomy" id="303371"/>
    <lineage>
        <taxon>Eukaryota</taxon>
        <taxon>Sar</taxon>
        <taxon>Stramenopiles</taxon>
        <taxon>Ochrophyta</taxon>
        <taxon>PX clade</taxon>
        <taxon>Xanthophyceae</taxon>
        <taxon>Tribonematales</taxon>
        <taxon>Tribonemataceae</taxon>
        <taxon>Tribonema</taxon>
    </lineage>
</organism>
<reference evidence="5" key="1">
    <citation type="submission" date="2021-02" db="EMBL/GenBank/DDBJ databases">
        <title>First Annotated Genome of the Yellow-green Alga Tribonema minus.</title>
        <authorList>
            <person name="Mahan K.M."/>
        </authorList>
    </citation>
    <scope>NUCLEOTIDE SEQUENCE</scope>
    <source>
        <strain evidence="5">UTEX B ZZ1240</strain>
    </source>
</reference>
<dbReference type="InterPro" id="IPR004087">
    <property type="entry name" value="KH_dom"/>
</dbReference>
<evidence type="ECO:0000259" key="4">
    <source>
        <dbReference type="SMART" id="SM00322"/>
    </source>
</evidence>
<keyword evidence="2" id="KW-0694">RNA-binding</keyword>